<reference evidence="1" key="1">
    <citation type="journal article" date="2023" name="G3 (Bethesda)">
        <title>A reference genome for the long-term kleptoplast-retaining sea slug Elysia crispata morphotype clarki.</title>
        <authorList>
            <person name="Eastman K.E."/>
            <person name="Pendleton A.L."/>
            <person name="Shaikh M.A."/>
            <person name="Suttiyut T."/>
            <person name="Ogas R."/>
            <person name="Tomko P."/>
            <person name="Gavelis G."/>
            <person name="Widhalm J.R."/>
            <person name="Wisecaver J.H."/>
        </authorList>
    </citation>
    <scope>NUCLEOTIDE SEQUENCE</scope>
    <source>
        <strain evidence="1">ECLA1</strain>
    </source>
</reference>
<name>A0AAE0YQK5_9GAST</name>
<dbReference type="Proteomes" id="UP001283361">
    <property type="component" value="Unassembled WGS sequence"/>
</dbReference>
<evidence type="ECO:0000313" key="2">
    <source>
        <dbReference type="Proteomes" id="UP001283361"/>
    </source>
</evidence>
<accession>A0AAE0YQK5</accession>
<dbReference type="AlphaFoldDB" id="A0AAE0YQK5"/>
<comment type="caution">
    <text evidence="1">The sequence shown here is derived from an EMBL/GenBank/DDBJ whole genome shotgun (WGS) entry which is preliminary data.</text>
</comment>
<evidence type="ECO:0000313" key="1">
    <source>
        <dbReference type="EMBL" id="KAK3754139.1"/>
    </source>
</evidence>
<proteinExistence type="predicted"/>
<organism evidence="1 2">
    <name type="scientific">Elysia crispata</name>
    <name type="common">lettuce slug</name>
    <dbReference type="NCBI Taxonomy" id="231223"/>
    <lineage>
        <taxon>Eukaryota</taxon>
        <taxon>Metazoa</taxon>
        <taxon>Spiralia</taxon>
        <taxon>Lophotrochozoa</taxon>
        <taxon>Mollusca</taxon>
        <taxon>Gastropoda</taxon>
        <taxon>Heterobranchia</taxon>
        <taxon>Euthyneura</taxon>
        <taxon>Panpulmonata</taxon>
        <taxon>Sacoglossa</taxon>
        <taxon>Placobranchoidea</taxon>
        <taxon>Plakobranchidae</taxon>
        <taxon>Elysia</taxon>
    </lineage>
</organism>
<protein>
    <submittedName>
        <fullName evidence="1">Uncharacterized protein</fullName>
    </submittedName>
</protein>
<dbReference type="EMBL" id="JAWDGP010005686">
    <property type="protein sequence ID" value="KAK3754139.1"/>
    <property type="molecule type" value="Genomic_DNA"/>
</dbReference>
<sequence>MSGSDSLYMYQRRCFRHVLTLCTLYQRGAAPLPACPLAALRGGAAHILSSGDSLAACIRGAAHMSGADSHACIRALLSTSGSDSLKSTCIRGAAQQASGSDSQEAHVSGSCSHVQTVTLCTCIRGAAHMSGADSLYMYQRRCSHVWR</sequence>
<keyword evidence="2" id="KW-1185">Reference proteome</keyword>
<gene>
    <name evidence="1" type="ORF">RRG08_024212</name>
</gene>